<dbReference type="GO" id="GO:0019005">
    <property type="term" value="C:SCF ubiquitin ligase complex"/>
    <property type="evidence" value="ECO:0007669"/>
    <property type="project" value="TreeGrafter"/>
</dbReference>
<dbReference type="InterPro" id="IPR019775">
    <property type="entry name" value="WD40_repeat_CS"/>
</dbReference>
<protein>
    <recommendedName>
        <fullName evidence="2">F-box domain-containing protein</fullName>
    </recommendedName>
</protein>
<feature type="compositionally biased region" description="Polar residues" evidence="1">
    <location>
        <begin position="116"/>
        <end position="127"/>
    </location>
</feature>
<dbReference type="Gene3D" id="2.130.10.10">
    <property type="entry name" value="YVTN repeat-like/Quinoprotein amine dehydrogenase"/>
    <property type="match status" value="1"/>
</dbReference>
<feature type="region of interest" description="Disordered" evidence="1">
    <location>
        <begin position="1"/>
        <end position="25"/>
    </location>
</feature>
<evidence type="ECO:0000259" key="2">
    <source>
        <dbReference type="Pfam" id="PF12937"/>
    </source>
</evidence>
<dbReference type="GeneID" id="91098592"/>
<evidence type="ECO:0000313" key="3">
    <source>
        <dbReference type="EMBL" id="WWC92961.1"/>
    </source>
</evidence>
<name>A0AAX4K5Q3_9TREE</name>
<dbReference type="InterPro" id="IPR001810">
    <property type="entry name" value="F-box_dom"/>
</dbReference>
<dbReference type="GO" id="GO:0000209">
    <property type="term" value="P:protein polyubiquitination"/>
    <property type="evidence" value="ECO:0007669"/>
    <property type="project" value="TreeGrafter"/>
</dbReference>
<evidence type="ECO:0000256" key="1">
    <source>
        <dbReference type="SAM" id="MobiDB-lite"/>
    </source>
</evidence>
<dbReference type="Gene3D" id="1.20.1280.50">
    <property type="match status" value="1"/>
</dbReference>
<dbReference type="InterPro" id="IPR039588">
    <property type="entry name" value="FBXO4"/>
</dbReference>
<dbReference type="PANTHER" id="PTHR16008">
    <property type="entry name" value="F-BOX ONLY PROTEIN 4"/>
    <property type="match status" value="1"/>
</dbReference>
<feature type="domain" description="F-box" evidence="2">
    <location>
        <begin position="54"/>
        <end position="93"/>
    </location>
</feature>
<feature type="compositionally biased region" description="Basic and acidic residues" evidence="1">
    <location>
        <begin position="186"/>
        <end position="209"/>
    </location>
</feature>
<feature type="region of interest" description="Disordered" evidence="1">
    <location>
        <begin position="233"/>
        <end position="253"/>
    </location>
</feature>
<dbReference type="InterPro" id="IPR036047">
    <property type="entry name" value="F-box-like_dom_sf"/>
</dbReference>
<dbReference type="SUPFAM" id="SSF50978">
    <property type="entry name" value="WD40 repeat-like"/>
    <property type="match status" value="1"/>
</dbReference>
<dbReference type="EMBL" id="CP144108">
    <property type="protein sequence ID" value="WWC92961.1"/>
    <property type="molecule type" value="Genomic_DNA"/>
</dbReference>
<dbReference type="SUPFAM" id="SSF81383">
    <property type="entry name" value="F-box domain"/>
    <property type="match status" value="1"/>
</dbReference>
<evidence type="ECO:0000313" key="4">
    <source>
        <dbReference type="Proteomes" id="UP001355207"/>
    </source>
</evidence>
<reference evidence="3 4" key="1">
    <citation type="submission" date="2024-01" db="EMBL/GenBank/DDBJ databases">
        <title>Comparative genomics of Cryptococcus and Kwoniella reveals pathogenesis evolution and contrasting modes of karyotype evolution via chromosome fusion or intercentromeric recombination.</title>
        <authorList>
            <person name="Coelho M.A."/>
            <person name="David-Palma M."/>
            <person name="Shea T."/>
            <person name="Bowers K."/>
            <person name="McGinley-Smith S."/>
            <person name="Mohammad A.W."/>
            <person name="Gnirke A."/>
            <person name="Yurkov A.M."/>
            <person name="Nowrousian M."/>
            <person name="Sun S."/>
            <person name="Cuomo C.A."/>
            <person name="Heitman J."/>
        </authorList>
    </citation>
    <scope>NUCLEOTIDE SEQUENCE [LARGE SCALE GENOMIC DNA]</scope>
    <source>
        <strain evidence="3 4">CBS 6074</strain>
    </source>
</reference>
<dbReference type="Proteomes" id="UP001355207">
    <property type="component" value="Chromosome 11"/>
</dbReference>
<dbReference type="PROSITE" id="PS00678">
    <property type="entry name" value="WD_REPEATS_1"/>
    <property type="match status" value="1"/>
</dbReference>
<dbReference type="InterPro" id="IPR015943">
    <property type="entry name" value="WD40/YVTN_repeat-like_dom_sf"/>
</dbReference>
<dbReference type="GO" id="GO:0031146">
    <property type="term" value="P:SCF-dependent proteasomal ubiquitin-dependent protein catabolic process"/>
    <property type="evidence" value="ECO:0007669"/>
    <property type="project" value="InterPro"/>
</dbReference>
<dbReference type="AlphaFoldDB" id="A0AAX4K5Q3"/>
<dbReference type="RefSeq" id="XP_066079723.1">
    <property type="nucleotide sequence ID" value="XM_066223626.1"/>
</dbReference>
<proteinExistence type="predicted"/>
<feature type="region of interest" description="Disordered" evidence="1">
    <location>
        <begin position="116"/>
        <end position="209"/>
    </location>
</feature>
<dbReference type="PANTHER" id="PTHR16008:SF4">
    <property type="entry name" value="F-BOX ONLY PROTEIN 4"/>
    <property type="match status" value="1"/>
</dbReference>
<dbReference type="Pfam" id="PF12937">
    <property type="entry name" value="F-box-like"/>
    <property type="match status" value="1"/>
</dbReference>
<keyword evidence="4" id="KW-1185">Reference proteome</keyword>
<organism evidence="3 4">
    <name type="scientific">Kwoniella dendrophila CBS 6074</name>
    <dbReference type="NCBI Taxonomy" id="1295534"/>
    <lineage>
        <taxon>Eukaryota</taxon>
        <taxon>Fungi</taxon>
        <taxon>Dikarya</taxon>
        <taxon>Basidiomycota</taxon>
        <taxon>Agaricomycotina</taxon>
        <taxon>Tremellomycetes</taxon>
        <taxon>Tremellales</taxon>
        <taxon>Cryptococcaceae</taxon>
        <taxon>Kwoniella</taxon>
    </lineage>
</organism>
<dbReference type="InterPro" id="IPR036322">
    <property type="entry name" value="WD40_repeat_dom_sf"/>
</dbReference>
<gene>
    <name evidence="3" type="ORF">L201_007924</name>
</gene>
<accession>A0AAX4K5Q3</accession>
<sequence length="804" mass="89268">MPKRARSNSPISDLHEGNIGSSSSKRFFGNQNEHIHIIQHGKGRGISDLFPFQEIFLRILSFLPPNDLAKVQGVNRYWSKMSVDPQLWKRLYLSRYPHPHHSRLIYNTFTSSGTLDQHIDGSQSPRTPRSLRPIARLPSRAFPPPSPKRSPSLAEGQITPSLNASGRGLVITTGSLGLATPLPSRNDSELNKGNQKRKEEQDELGHGVRNDGVDWKLMLRLVTNWSNGNALSQSTIPLPPSPSPSLQSDTASSIPPLTLPFSSTYHHSHNRSSGKSEQYIALSPSYIFIASPLSPLVQVHSSSTTSAKGTPLGIIPPPPGWSNPKRPDNVTCVVSDQSVIQSEEDIVDVAIPARITVFYQSGGFVVLSISQNSTGIGVSWKREFINQPNSNSRSMRRRRITHHELVEGDPVVLATLHWPVLVSCTRDFNLSVYSLASTSLCNSETNQTPKPKHLQTLRSEVSFHPANLTLFPASLSDNDSTTEYDKLEKHSIQAEKNESEHFKVAFTYCTPLYPSSWTVAVQEFSINLATSSDVDTVKRGESFHVGRNNQYEGEGEENEFIWPRKIRPIIGVKDKAIGIGSDGRWCILVGAKENKIQVFALPHSHSDRTDYAATAKKVKRNSSITHSQTLTSTHSSSSEITSLALNSGRCVSGNRDGRILVWELDDSLEQDGTTQEGGEGRIGRTIGYVEVKQGGRKQSIWRGPTGPQHTEELLESDEETNELNGTNNKIMNLPHPQSISSAARSLFLPRPPMDLDNEIVNQNEPPIRYLTFDEEKIVGIVRTRDNRDERMGSDEEVMKIWSFS</sequence>